<dbReference type="AlphaFoldDB" id="A0A7S3KBK4"/>
<dbReference type="InterPro" id="IPR023410">
    <property type="entry name" value="14-3-3_domain"/>
</dbReference>
<feature type="domain" description="14-3-3" evidence="2">
    <location>
        <begin position="1"/>
        <end position="108"/>
    </location>
</feature>
<comment type="similarity">
    <text evidence="1">Belongs to the 14-3-3 family.</text>
</comment>
<sequence>MIGDYYRYIAENSRGDSLIEASEKAIEYYIQAEAVARDMKPYHVTKLSLVLNLSVFYYEVKGDIHRAAALGKEALHNAKLQIESMNSEDAKDALSIVALLKENLNLWEDEIEEENEMASLQV</sequence>
<dbReference type="PRINTS" id="PR00305">
    <property type="entry name" value="1433ZETA"/>
</dbReference>
<dbReference type="EMBL" id="HBIK01009866">
    <property type="protein sequence ID" value="CAE0379686.1"/>
    <property type="molecule type" value="Transcribed_RNA"/>
</dbReference>
<organism evidence="3">
    <name type="scientific">Euplotes crassus</name>
    <dbReference type="NCBI Taxonomy" id="5936"/>
    <lineage>
        <taxon>Eukaryota</taxon>
        <taxon>Sar</taxon>
        <taxon>Alveolata</taxon>
        <taxon>Ciliophora</taxon>
        <taxon>Intramacronucleata</taxon>
        <taxon>Spirotrichea</taxon>
        <taxon>Hypotrichia</taxon>
        <taxon>Euplotida</taxon>
        <taxon>Euplotidae</taxon>
        <taxon>Moneuplotes</taxon>
    </lineage>
</organism>
<protein>
    <recommendedName>
        <fullName evidence="2">14-3-3 domain-containing protein</fullName>
    </recommendedName>
</protein>
<evidence type="ECO:0000313" key="3">
    <source>
        <dbReference type="EMBL" id="CAE0379686.1"/>
    </source>
</evidence>
<dbReference type="PANTHER" id="PTHR18860">
    <property type="entry name" value="14-3-3 PROTEIN"/>
    <property type="match status" value="1"/>
</dbReference>
<dbReference type="Pfam" id="PF00244">
    <property type="entry name" value="14-3-3"/>
    <property type="match status" value="1"/>
</dbReference>
<reference evidence="3" key="1">
    <citation type="submission" date="2021-01" db="EMBL/GenBank/DDBJ databases">
        <authorList>
            <person name="Corre E."/>
            <person name="Pelletier E."/>
            <person name="Niang G."/>
            <person name="Scheremetjew M."/>
            <person name="Finn R."/>
            <person name="Kale V."/>
            <person name="Holt S."/>
            <person name="Cochrane G."/>
            <person name="Meng A."/>
            <person name="Brown T."/>
            <person name="Cohen L."/>
        </authorList>
    </citation>
    <scope>NUCLEOTIDE SEQUENCE</scope>
    <source>
        <strain evidence="3">CT5</strain>
    </source>
</reference>
<name>A0A7S3KBK4_EUPCR</name>
<proteinExistence type="inferred from homology"/>
<dbReference type="Gene3D" id="1.20.190.20">
    <property type="entry name" value="14-3-3 domain"/>
    <property type="match status" value="1"/>
</dbReference>
<evidence type="ECO:0000259" key="2">
    <source>
        <dbReference type="Pfam" id="PF00244"/>
    </source>
</evidence>
<accession>A0A7S3KBK4</accession>
<dbReference type="InterPro" id="IPR036815">
    <property type="entry name" value="14-3-3_dom_sf"/>
</dbReference>
<evidence type="ECO:0000256" key="1">
    <source>
        <dbReference type="ARBA" id="ARBA00006141"/>
    </source>
</evidence>
<gene>
    <name evidence="3" type="ORF">ECRA1380_LOCUS4647</name>
</gene>
<dbReference type="SUPFAM" id="SSF48445">
    <property type="entry name" value="14-3-3 protein"/>
    <property type="match status" value="1"/>
</dbReference>
<dbReference type="InterPro" id="IPR000308">
    <property type="entry name" value="14-3-3"/>
</dbReference>